<name>A0A7G9W3G2_9CAUD</name>
<proteinExistence type="predicted"/>
<protein>
    <submittedName>
        <fullName evidence="1">Uncharacterized protein</fullName>
    </submittedName>
</protein>
<dbReference type="EMBL" id="MT806186">
    <property type="protein sequence ID" value="QNO13175.1"/>
    <property type="molecule type" value="Genomic_DNA"/>
</dbReference>
<accession>A0A7G9W3G2</accession>
<organism evidence="1">
    <name type="scientific">Bacteroides phage F2</name>
    <dbReference type="NCBI Taxonomy" id="2762303"/>
    <lineage>
        <taxon>Viruses</taxon>
        <taxon>Duplodnaviria</taxon>
        <taxon>Heunggongvirae</taxon>
        <taxon>Uroviricota</taxon>
        <taxon>Caudoviricetes</taxon>
    </lineage>
</organism>
<reference evidence="1" key="1">
    <citation type="submission" date="2020-07" db="EMBL/GenBank/DDBJ databases">
        <title>Isolation of gut associated lytic bacteriophages infecting Bacteroides uniformis.</title>
        <authorList>
            <person name="Hedzet S."/>
            <person name="Accetto T."/>
            <person name="Rupnik M."/>
        </authorList>
    </citation>
    <scope>NUCLEOTIDE SEQUENCE</scope>
</reference>
<sequence length="384" mass="42101">MKTRRFDFNWKPLQLQISLAVEGSVPDQQNYNADTKEFTPDYTITPVIIQPVISILDKDAVLQAGRVNQSLTNIRWYEIINSTKTLIASDNTSYEITTSGGNAGRIKVKKNAQPKVPITLAFYAEYIDTRNGQLLIIQGSYMLECGNASDLIRVELDTAGQTVYNPITDATTQTVTATVWLGDHVCDASKYALVWEMQDEAGAWHTCESDAVMDYDITINGRTATINRWLMGSELHLRCRCKYDPNGNPSSVSLTEGTPQAEAVFVRRIPKYEYDYTGVPYNVPAGILAVCPTAIVQGTKGEISGWEKELLPLWYIATNKASGSLSYALVAHGQNPTIPTTAMDKNYGAVIGLDVKDRGYAGAFTDAADGAVFCDADGAVLIIH</sequence>
<gene>
    <name evidence="1" type="ORF">BacuniF2_00004</name>
</gene>
<evidence type="ECO:0000313" key="1">
    <source>
        <dbReference type="EMBL" id="QNO13175.1"/>
    </source>
</evidence>